<accession>B9L3Y2</accession>
<organism evidence="1 2">
    <name type="scientific">Thermomicrobium roseum (strain ATCC 27502 / DSM 5159 / P-2)</name>
    <dbReference type="NCBI Taxonomy" id="309801"/>
    <lineage>
        <taxon>Bacteria</taxon>
        <taxon>Pseudomonadati</taxon>
        <taxon>Thermomicrobiota</taxon>
        <taxon>Thermomicrobia</taxon>
        <taxon>Thermomicrobiales</taxon>
        <taxon>Thermomicrobiaceae</taxon>
        <taxon>Thermomicrobium</taxon>
    </lineage>
</organism>
<dbReference type="KEGG" id="tro:trd_A0496"/>
<dbReference type="HOGENOM" id="CLU_3277985_0_0_0"/>
<name>B9L3Y2_THERP</name>
<sequence length="41" mass="4044">MAAWASGQVEPAGGPWEAPRVDAFSILFDGVPAATQTGGAG</sequence>
<evidence type="ECO:0000313" key="1">
    <source>
        <dbReference type="EMBL" id="ACM06834.1"/>
    </source>
</evidence>
<gene>
    <name evidence="1" type="ordered locus">trd_A0496</name>
</gene>
<dbReference type="Proteomes" id="UP000000447">
    <property type="component" value="Plasmid unnamed"/>
</dbReference>
<keyword evidence="2" id="KW-1185">Reference proteome</keyword>
<geneLocation type="plasmid" evidence="2">
    <name>Tros</name>
</geneLocation>
<evidence type="ECO:0000313" key="2">
    <source>
        <dbReference type="Proteomes" id="UP000000447"/>
    </source>
</evidence>
<dbReference type="EMBL" id="CP001276">
    <property type="protein sequence ID" value="ACM06834.1"/>
    <property type="molecule type" value="Genomic_DNA"/>
</dbReference>
<protein>
    <submittedName>
        <fullName evidence="1">Uncharacterized protein</fullName>
    </submittedName>
</protein>
<proteinExistence type="predicted"/>
<reference evidence="1 2" key="1">
    <citation type="journal article" date="2009" name="PLoS ONE">
        <title>Complete genome sequence of the aerobic CO-oxidizing thermophile Thermomicrobium roseum.</title>
        <authorList>
            <person name="Wu D."/>
            <person name="Raymond J."/>
            <person name="Wu M."/>
            <person name="Chatterji S."/>
            <person name="Ren Q."/>
            <person name="Graham J.E."/>
            <person name="Bryant D.A."/>
            <person name="Robb F."/>
            <person name="Colman A."/>
            <person name="Tallon L.J."/>
            <person name="Badger J.H."/>
            <person name="Madupu R."/>
            <person name="Ward N.L."/>
            <person name="Eisen J.A."/>
        </authorList>
    </citation>
    <scope>NUCLEOTIDE SEQUENCE [LARGE SCALE GENOMIC DNA]</scope>
    <source>
        <strain evidence="2">ATCC 27502 / DSM 5159 / P-2</strain>
        <plasmid evidence="1">unnamed</plasmid>
    </source>
</reference>
<dbReference type="AlphaFoldDB" id="B9L3Y2"/>
<keyword evidence="1" id="KW-0614">Plasmid</keyword>